<dbReference type="PANTHER" id="PTHR33643">
    <property type="entry name" value="UREASE ACCESSORY PROTEIN D"/>
    <property type="match status" value="1"/>
</dbReference>
<reference evidence="5" key="2">
    <citation type="submission" date="2025-08" db="UniProtKB">
        <authorList>
            <consortium name="RefSeq"/>
        </authorList>
    </citation>
    <scope>IDENTIFICATION</scope>
    <source>
        <tissue evidence="5">Leaf</tissue>
    </source>
</reference>
<reference evidence="4" key="1">
    <citation type="journal article" date="2015" name="Nat. Genet.">
        <title>The pineapple genome and the evolution of CAM photosynthesis.</title>
        <authorList>
            <person name="Ming R."/>
            <person name="VanBuren R."/>
            <person name="Wai C.M."/>
            <person name="Tang H."/>
            <person name="Schatz M.C."/>
            <person name="Bowers J.E."/>
            <person name="Lyons E."/>
            <person name="Wang M.L."/>
            <person name="Chen J."/>
            <person name="Biggers E."/>
            <person name="Zhang J."/>
            <person name="Huang L."/>
            <person name="Zhang L."/>
            <person name="Miao W."/>
            <person name="Zhang J."/>
            <person name="Ye Z."/>
            <person name="Miao C."/>
            <person name="Lin Z."/>
            <person name="Wang H."/>
            <person name="Zhou H."/>
            <person name="Yim W.C."/>
            <person name="Priest H.D."/>
            <person name="Zheng C."/>
            <person name="Woodhouse M."/>
            <person name="Edger P.P."/>
            <person name="Guyot R."/>
            <person name="Guo H.B."/>
            <person name="Guo H."/>
            <person name="Zheng G."/>
            <person name="Singh R."/>
            <person name="Sharma A."/>
            <person name="Min X."/>
            <person name="Zheng Y."/>
            <person name="Lee H."/>
            <person name="Gurtowski J."/>
            <person name="Sedlazeck F.J."/>
            <person name="Harkess A."/>
            <person name="McKain M.R."/>
            <person name="Liao Z."/>
            <person name="Fang J."/>
            <person name="Liu J."/>
            <person name="Zhang X."/>
            <person name="Zhang Q."/>
            <person name="Hu W."/>
            <person name="Qin Y."/>
            <person name="Wang K."/>
            <person name="Chen L.Y."/>
            <person name="Shirley N."/>
            <person name="Lin Y.R."/>
            <person name="Liu L.Y."/>
            <person name="Hernandez A.G."/>
            <person name="Wright C.L."/>
            <person name="Bulone V."/>
            <person name="Tuskan G.A."/>
            <person name="Heath K."/>
            <person name="Zee F."/>
            <person name="Moore P.H."/>
            <person name="Sunkar R."/>
            <person name="Leebens-Mack J.H."/>
            <person name="Mockler T."/>
            <person name="Bennetzen J.L."/>
            <person name="Freeling M."/>
            <person name="Sankoff D."/>
            <person name="Paterson A.H."/>
            <person name="Zhu X."/>
            <person name="Yang X."/>
            <person name="Smith J.A."/>
            <person name="Cushman J.C."/>
            <person name="Paull R.E."/>
            <person name="Yu Q."/>
        </authorList>
    </citation>
    <scope>NUCLEOTIDE SEQUENCE [LARGE SCALE GENOMIC DNA]</scope>
    <source>
        <strain evidence="4">cv. F153</strain>
    </source>
</reference>
<feature type="compositionally biased region" description="Polar residues" evidence="3">
    <location>
        <begin position="1"/>
        <end position="10"/>
    </location>
</feature>
<evidence type="ECO:0000256" key="2">
    <source>
        <dbReference type="ARBA" id="ARBA00023186"/>
    </source>
</evidence>
<keyword evidence="2" id="KW-0143">Chaperone</keyword>
<dbReference type="OrthoDB" id="5550464at2759"/>
<evidence type="ECO:0000256" key="1">
    <source>
        <dbReference type="ARBA" id="ARBA00007177"/>
    </source>
</evidence>
<evidence type="ECO:0000313" key="4">
    <source>
        <dbReference type="Proteomes" id="UP000515123"/>
    </source>
</evidence>
<dbReference type="InterPro" id="IPR002669">
    <property type="entry name" value="UreD"/>
</dbReference>
<organism evidence="4 5">
    <name type="scientific">Ananas comosus</name>
    <name type="common">Pineapple</name>
    <name type="synonym">Ananas ananas</name>
    <dbReference type="NCBI Taxonomy" id="4615"/>
    <lineage>
        <taxon>Eukaryota</taxon>
        <taxon>Viridiplantae</taxon>
        <taxon>Streptophyta</taxon>
        <taxon>Embryophyta</taxon>
        <taxon>Tracheophyta</taxon>
        <taxon>Spermatophyta</taxon>
        <taxon>Magnoliopsida</taxon>
        <taxon>Liliopsida</taxon>
        <taxon>Poales</taxon>
        <taxon>Bromeliaceae</taxon>
        <taxon>Bromelioideae</taxon>
        <taxon>Ananas</taxon>
    </lineage>
</organism>
<dbReference type="GeneID" id="109725041"/>
<feature type="region of interest" description="Disordered" evidence="3">
    <location>
        <begin position="1"/>
        <end position="26"/>
    </location>
</feature>
<dbReference type="Pfam" id="PF01774">
    <property type="entry name" value="UreD"/>
    <property type="match status" value="1"/>
</dbReference>
<dbReference type="GO" id="GO:0016151">
    <property type="term" value="F:nickel cation binding"/>
    <property type="evidence" value="ECO:0007669"/>
    <property type="project" value="InterPro"/>
</dbReference>
<sequence length="323" mass="36086">MNSSPFSSRPASCVEREREREREMEEATGMARVEKVRGRSTVTRCFSKYPLKLILPKKVGSVHVDAVWIYTLSYGGGIVSGDRVSCRISVGDGCTAAMTTQASTKVYKSVDSKCSEQILAARIGKDALLAVIPDPVTCFSTARYSQKQVFRLFSDSNLVVVDWITSGRHESGEKWDFEHYRSTNHIFLEEEQPLFLDSVVLEQKSSVSIAERMQQYHVIAMVVILGPRLKHTQNQIQDEVKKMMSGQFRLPTSTSGRYARSESKHCQIPPPFIASCSSFGPQAVGLVIRVAATTTESVYMFLRHHLASLEPFLGVAPYFQSGR</sequence>
<accession>A0A6P5GP70</accession>
<evidence type="ECO:0000313" key="5">
    <source>
        <dbReference type="RefSeq" id="XP_020109679.1"/>
    </source>
</evidence>
<evidence type="ECO:0000256" key="3">
    <source>
        <dbReference type="SAM" id="MobiDB-lite"/>
    </source>
</evidence>
<comment type="similarity">
    <text evidence="1">Belongs to the UreD family.</text>
</comment>
<keyword evidence="4" id="KW-1185">Reference proteome</keyword>
<dbReference type="HAMAP" id="MF_01384">
    <property type="entry name" value="UreD"/>
    <property type="match status" value="1"/>
</dbReference>
<dbReference type="Proteomes" id="UP000515123">
    <property type="component" value="Linkage group 19"/>
</dbReference>
<name>A0A6P5GP70_ANACO</name>
<feature type="compositionally biased region" description="Basic and acidic residues" evidence="3">
    <location>
        <begin position="14"/>
        <end position="25"/>
    </location>
</feature>
<proteinExistence type="inferred from homology"/>
<dbReference type="AlphaFoldDB" id="A0A6P5GP70"/>
<protein>
    <submittedName>
        <fullName evidence="5">Urease accessory protein D</fullName>
    </submittedName>
</protein>
<dbReference type="RefSeq" id="XP_020109679.1">
    <property type="nucleotide sequence ID" value="XM_020254090.1"/>
</dbReference>
<dbReference type="PANTHER" id="PTHR33643:SF1">
    <property type="entry name" value="UREASE ACCESSORY PROTEIN D"/>
    <property type="match status" value="1"/>
</dbReference>
<gene>
    <name evidence="5" type="primary">LOC109725041</name>
</gene>